<dbReference type="GO" id="GO:0046872">
    <property type="term" value="F:metal ion binding"/>
    <property type="evidence" value="ECO:0007669"/>
    <property type="project" value="UniProtKB-KW"/>
</dbReference>
<sequence>SRSRPADYGFSGGTSEYIEVANKNTLVCLMLEEVEAIDNLESLVTVEGVDVYFIGSGDLSQSMGYPGQQTHPDVQKQMEKGVNIIRKSGKVAGVSCPDSYIPKFLDLGVQYFHSNVGTLLQTSSSAYLESMRNPAKSAGL</sequence>
<dbReference type="PANTHER" id="PTHR30502">
    <property type="entry name" value="2-KETO-3-DEOXY-L-RHAMNONATE ALDOLASE"/>
    <property type="match status" value="1"/>
</dbReference>
<dbReference type="AlphaFoldDB" id="A0A382YQ61"/>
<protein>
    <recommendedName>
        <fullName evidence="4">HpcH/HpaI aldolase/citrate lyase domain-containing protein</fullName>
    </recommendedName>
</protein>
<evidence type="ECO:0000256" key="3">
    <source>
        <dbReference type="ARBA" id="ARBA00023239"/>
    </source>
</evidence>
<dbReference type="Pfam" id="PF03328">
    <property type="entry name" value="HpcH_HpaI"/>
    <property type="match status" value="1"/>
</dbReference>
<keyword evidence="3" id="KW-0456">Lyase</keyword>
<keyword evidence="2" id="KW-0479">Metal-binding</keyword>
<dbReference type="InterPro" id="IPR050251">
    <property type="entry name" value="HpcH-HpaI_aldolase"/>
</dbReference>
<dbReference type="Gene3D" id="3.20.20.60">
    <property type="entry name" value="Phosphoenolpyruvate-binding domains"/>
    <property type="match status" value="1"/>
</dbReference>
<dbReference type="EMBL" id="UINC01177670">
    <property type="protein sequence ID" value="SVD85436.1"/>
    <property type="molecule type" value="Genomic_DNA"/>
</dbReference>
<evidence type="ECO:0000256" key="1">
    <source>
        <dbReference type="ARBA" id="ARBA00005568"/>
    </source>
</evidence>
<evidence type="ECO:0000256" key="2">
    <source>
        <dbReference type="ARBA" id="ARBA00022723"/>
    </source>
</evidence>
<feature type="domain" description="HpcH/HpaI aldolase/citrate lyase" evidence="4">
    <location>
        <begin position="18"/>
        <end position="99"/>
    </location>
</feature>
<feature type="non-terminal residue" evidence="5">
    <location>
        <position position="1"/>
    </location>
</feature>
<dbReference type="InterPro" id="IPR005000">
    <property type="entry name" value="Aldolase/citrate-lyase_domain"/>
</dbReference>
<reference evidence="5" key="1">
    <citation type="submission" date="2018-05" db="EMBL/GenBank/DDBJ databases">
        <authorList>
            <person name="Lanie J.A."/>
            <person name="Ng W.-L."/>
            <person name="Kazmierczak K.M."/>
            <person name="Andrzejewski T.M."/>
            <person name="Davidsen T.M."/>
            <person name="Wayne K.J."/>
            <person name="Tettelin H."/>
            <person name="Glass J.I."/>
            <person name="Rusch D."/>
            <person name="Podicherti R."/>
            <person name="Tsui H.-C.T."/>
            <person name="Winkler M.E."/>
        </authorList>
    </citation>
    <scope>NUCLEOTIDE SEQUENCE</scope>
</reference>
<dbReference type="InterPro" id="IPR015813">
    <property type="entry name" value="Pyrv/PenolPyrv_kinase-like_dom"/>
</dbReference>
<comment type="similarity">
    <text evidence="1">Belongs to the HpcH/HpaI aldolase family.</text>
</comment>
<proteinExistence type="inferred from homology"/>
<dbReference type="GO" id="GO:0016832">
    <property type="term" value="F:aldehyde-lyase activity"/>
    <property type="evidence" value="ECO:0007669"/>
    <property type="project" value="TreeGrafter"/>
</dbReference>
<gene>
    <name evidence="5" type="ORF">METZ01_LOCUS438290</name>
</gene>
<evidence type="ECO:0000259" key="4">
    <source>
        <dbReference type="Pfam" id="PF03328"/>
    </source>
</evidence>
<evidence type="ECO:0000313" key="5">
    <source>
        <dbReference type="EMBL" id="SVD85436.1"/>
    </source>
</evidence>
<dbReference type="PANTHER" id="PTHR30502:SF0">
    <property type="entry name" value="PHOSPHOENOLPYRUVATE CARBOXYLASE FAMILY PROTEIN"/>
    <property type="match status" value="1"/>
</dbReference>
<name>A0A382YQ61_9ZZZZ</name>
<accession>A0A382YQ61</accession>
<dbReference type="InterPro" id="IPR040442">
    <property type="entry name" value="Pyrv_kinase-like_dom_sf"/>
</dbReference>
<dbReference type="GO" id="GO:0005737">
    <property type="term" value="C:cytoplasm"/>
    <property type="evidence" value="ECO:0007669"/>
    <property type="project" value="TreeGrafter"/>
</dbReference>
<organism evidence="5">
    <name type="scientific">marine metagenome</name>
    <dbReference type="NCBI Taxonomy" id="408172"/>
    <lineage>
        <taxon>unclassified sequences</taxon>
        <taxon>metagenomes</taxon>
        <taxon>ecological metagenomes</taxon>
    </lineage>
</organism>
<dbReference type="SUPFAM" id="SSF51621">
    <property type="entry name" value="Phosphoenolpyruvate/pyruvate domain"/>
    <property type="match status" value="1"/>
</dbReference>